<evidence type="ECO:0000256" key="2">
    <source>
        <dbReference type="ARBA" id="ARBA00022692"/>
    </source>
</evidence>
<proteinExistence type="predicted"/>
<evidence type="ECO:0000256" key="1">
    <source>
        <dbReference type="ARBA" id="ARBA00004141"/>
    </source>
</evidence>
<keyword evidence="4 5" id="KW-0472">Membrane</keyword>
<accession>A0ABR3X1G6</accession>
<reference evidence="6 7" key="1">
    <citation type="journal article" date="2024" name="IMA Fungus">
        <title>IMA Genome - F19 : A genome assembly and annotation guide to empower mycologists, including annotated draft genome sequences of Ceratocystis pirilliformis, Diaporthe australafricana, Fusarium ophioides, Paecilomyces lecythidis, and Sporothrix stenoceras.</title>
        <authorList>
            <person name="Aylward J."/>
            <person name="Wilson A.M."/>
            <person name="Visagie C.M."/>
            <person name="Spraker J."/>
            <person name="Barnes I."/>
            <person name="Buitendag C."/>
            <person name="Ceriani C."/>
            <person name="Del Mar Angel L."/>
            <person name="du Plessis D."/>
            <person name="Fuchs T."/>
            <person name="Gasser K."/>
            <person name="Kramer D."/>
            <person name="Li W."/>
            <person name="Munsamy K."/>
            <person name="Piso A."/>
            <person name="Price J.L."/>
            <person name="Sonnekus B."/>
            <person name="Thomas C."/>
            <person name="van der Nest A."/>
            <person name="van Dijk A."/>
            <person name="van Heerden A."/>
            <person name="van Vuuren N."/>
            <person name="Yilmaz N."/>
            <person name="Duong T.A."/>
            <person name="van der Merwe N.A."/>
            <person name="Wingfield M.J."/>
            <person name="Wingfield B.D."/>
        </authorList>
    </citation>
    <scope>NUCLEOTIDE SEQUENCE [LARGE SCALE GENOMIC DNA]</scope>
    <source>
        <strain evidence="6 7">CMW 18167</strain>
    </source>
</reference>
<evidence type="ECO:0000313" key="6">
    <source>
        <dbReference type="EMBL" id="KAL1869505.1"/>
    </source>
</evidence>
<dbReference type="PANTHER" id="PTHR23501">
    <property type="entry name" value="MAJOR FACILITATOR SUPERFAMILY"/>
    <property type="match status" value="1"/>
</dbReference>
<evidence type="ECO:0000256" key="5">
    <source>
        <dbReference type="SAM" id="Phobius"/>
    </source>
</evidence>
<evidence type="ECO:0000256" key="3">
    <source>
        <dbReference type="ARBA" id="ARBA00022989"/>
    </source>
</evidence>
<comment type="subcellular location">
    <subcellularLocation>
        <location evidence="1">Membrane</location>
        <topology evidence="1">Multi-pass membrane protein</topology>
    </subcellularLocation>
</comment>
<evidence type="ECO:0000256" key="4">
    <source>
        <dbReference type="ARBA" id="ARBA00023136"/>
    </source>
</evidence>
<dbReference type="InterPro" id="IPR004896">
    <property type="entry name" value="PucC-rel"/>
</dbReference>
<feature type="transmembrane region" description="Helical" evidence="5">
    <location>
        <begin position="138"/>
        <end position="156"/>
    </location>
</feature>
<evidence type="ECO:0008006" key="8">
    <source>
        <dbReference type="Google" id="ProtNLM"/>
    </source>
</evidence>
<keyword evidence="7" id="KW-1185">Reference proteome</keyword>
<organism evidence="6 7">
    <name type="scientific">Paecilomyces lecythidis</name>
    <dbReference type="NCBI Taxonomy" id="3004212"/>
    <lineage>
        <taxon>Eukaryota</taxon>
        <taxon>Fungi</taxon>
        <taxon>Dikarya</taxon>
        <taxon>Ascomycota</taxon>
        <taxon>Pezizomycotina</taxon>
        <taxon>Eurotiomycetes</taxon>
        <taxon>Eurotiomycetidae</taxon>
        <taxon>Eurotiales</taxon>
        <taxon>Thermoascaceae</taxon>
        <taxon>Paecilomyces</taxon>
    </lineage>
</organism>
<feature type="transmembrane region" description="Helical" evidence="5">
    <location>
        <begin position="58"/>
        <end position="84"/>
    </location>
</feature>
<feature type="transmembrane region" description="Helical" evidence="5">
    <location>
        <begin position="26"/>
        <end position="51"/>
    </location>
</feature>
<keyword evidence="3 5" id="KW-1133">Transmembrane helix</keyword>
<dbReference type="EMBL" id="JAVDPF010000034">
    <property type="protein sequence ID" value="KAL1869505.1"/>
    <property type="molecule type" value="Genomic_DNA"/>
</dbReference>
<dbReference type="Proteomes" id="UP001583193">
    <property type="component" value="Unassembled WGS sequence"/>
</dbReference>
<dbReference type="Gene3D" id="1.20.1250.20">
    <property type="entry name" value="MFS general substrate transporter like domains"/>
    <property type="match status" value="1"/>
</dbReference>
<dbReference type="SUPFAM" id="SSF103473">
    <property type="entry name" value="MFS general substrate transporter"/>
    <property type="match status" value="1"/>
</dbReference>
<keyword evidence="2 5" id="KW-0812">Transmembrane</keyword>
<comment type="caution">
    <text evidence="6">The sequence shown here is derived from an EMBL/GenBank/DDBJ whole genome shotgun (WGS) entry which is preliminary data.</text>
</comment>
<gene>
    <name evidence="6" type="ORF">Plec18167_007803</name>
</gene>
<protein>
    <recommendedName>
        <fullName evidence="8">Siderophore iron transporter mirB</fullName>
    </recommendedName>
</protein>
<dbReference type="PANTHER" id="PTHR23501:SF107">
    <property type="entry name" value="TRANSPORTER, PUTATIVE (AFU_ORTHOLOGUE AFUA_7G04730)-RELATED"/>
    <property type="match status" value="1"/>
</dbReference>
<dbReference type="Pfam" id="PF03209">
    <property type="entry name" value="PUCC"/>
    <property type="match status" value="1"/>
</dbReference>
<sequence>MVGIPFTVLGTALLIKFRTPESSVGYLVMCQLFNGFGSGIFSMCMQIAVMASVTHQEIAVVLAIWGLFGSIGAAIGETIAGALWTNELLKQLYNDLPADSKHLASTIYSSIVKQESYPMGSPIREAIISAYGNVMRKMVIAGACFIPPLVLFLLMLRDINVKKLEKSRGTQSKGNVW</sequence>
<name>A0ABR3X1G6_9EURO</name>
<dbReference type="InterPro" id="IPR036259">
    <property type="entry name" value="MFS_trans_sf"/>
</dbReference>
<evidence type="ECO:0000313" key="7">
    <source>
        <dbReference type="Proteomes" id="UP001583193"/>
    </source>
</evidence>